<gene>
    <name evidence="2" type="ORF">IM725_14195</name>
</gene>
<dbReference type="EMBL" id="JADDOJ010000061">
    <property type="protein sequence ID" value="MBE7941728.1"/>
    <property type="molecule type" value="Genomic_DNA"/>
</dbReference>
<accession>A0ABR9SH88</accession>
<evidence type="ECO:0008006" key="4">
    <source>
        <dbReference type="Google" id="ProtNLM"/>
    </source>
</evidence>
<keyword evidence="1" id="KW-0732">Signal</keyword>
<proteinExistence type="predicted"/>
<evidence type="ECO:0000256" key="1">
    <source>
        <dbReference type="SAM" id="SignalP"/>
    </source>
</evidence>
<feature type="signal peptide" evidence="1">
    <location>
        <begin position="1"/>
        <end position="25"/>
    </location>
</feature>
<reference evidence="2 3" key="1">
    <citation type="submission" date="2020-10" db="EMBL/GenBank/DDBJ databases">
        <title>Draft genome of Ramlibacter aquaticus LMG 30558.</title>
        <authorList>
            <person name="Props R."/>
        </authorList>
    </citation>
    <scope>NUCLEOTIDE SEQUENCE [LARGE SCALE GENOMIC DNA]</scope>
    <source>
        <strain evidence="2 3">LMG 30558</strain>
    </source>
</reference>
<sequence>MTSRKRLAWLLWFALLLPFAQLAAAAHELGHLAQPAAATKAKAQAVTCEVCLAAAALGSGGAAATPPALALAPLPHALPDFQPGPTAAPRFDAVFRSRAPPSA</sequence>
<keyword evidence="3" id="KW-1185">Reference proteome</keyword>
<dbReference type="RefSeq" id="WP_193781290.1">
    <property type="nucleotide sequence ID" value="NZ_JADDOJ010000061.1"/>
</dbReference>
<evidence type="ECO:0000313" key="2">
    <source>
        <dbReference type="EMBL" id="MBE7941728.1"/>
    </source>
</evidence>
<feature type="chain" id="PRO_5045126282" description="DUF2946 domain-containing protein" evidence="1">
    <location>
        <begin position="26"/>
        <end position="103"/>
    </location>
</feature>
<protein>
    <recommendedName>
        <fullName evidence="4">DUF2946 domain-containing protein</fullName>
    </recommendedName>
</protein>
<name>A0ABR9SH88_9BURK</name>
<dbReference type="Proteomes" id="UP000715965">
    <property type="component" value="Unassembled WGS sequence"/>
</dbReference>
<evidence type="ECO:0000313" key="3">
    <source>
        <dbReference type="Proteomes" id="UP000715965"/>
    </source>
</evidence>
<comment type="caution">
    <text evidence="2">The sequence shown here is derived from an EMBL/GenBank/DDBJ whole genome shotgun (WGS) entry which is preliminary data.</text>
</comment>
<organism evidence="2 3">
    <name type="scientific">Ramlibacter aquaticus</name>
    <dbReference type="NCBI Taxonomy" id="2780094"/>
    <lineage>
        <taxon>Bacteria</taxon>
        <taxon>Pseudomonadati</taxon>
        <taxon>Pseudomonadota</taxon>
        <taxon>Betaproteobacteria</taxon>
        <taxon>Burkholderiales</taxon>
        <taxon>Comamonadaceae</taxon>
        <taxon>Ramlibacter</taxon>
    </lineage>
</organism>